<dbReference type="InterPro" id="IPR012902">
    <property type="entry name" value="N_methyl_site"/>
</dbReference>
<dbReference type="AlphaFoldDB" id="A0A7W3U319"/>
<gene>
    <name evidence="2" type="ORF">H4F99_06025</name>
</gene>
<keyword evidence="1" id="KW-0472">Membrane</keyword>
<dbReference type="Gene3D" id="3.30.700.10">
    <property type="entry name" value="Glycoprotein, Type 4 Pilin"/>
    <property type="match status" value="1"/>
</dbReference>
<feature type="transmembrane region" description="Helical" evidence="1">
    <location>
        <begin position="21"/>
        <end position="44"/>
    </location>
</feature>
<reference evidence="2 3" key="1">
    <citation type="submission" date="2020-07" db="EMBL/GenBank/DDBJ databases">
        <authorList>
            <person name="Xu S."/>
            <person name="Li A."/>
        </authorList>
    </citation>
    <scope>NUCLEOTIDE SEQUENCE [LARGE SCALE GENOMIC DNA]</scope>
    <source>
        <strain evidence="2 3">SG-8</strain>
    </source>
</reference>
<keyword evidence="1" id="KW-1133">Transmembrane helix</keyword>
<evidence type="ECO:0000313" key="3">
    <source>
        <dbReference type="Proteomes" id="UP000552587"/>
    </source>
</evidence>
<dbReference type="PROSITE" id="PS00409">
    <property type="entry name" value="PROKAR_NTER_METHYL"/>
    <property type="match status" value="1"/>
</dbReference>
<dbReference type="PANTHER" id="PTHR30093">
    <property type="entry name" value="GENERAL SECRETION PATHWAY PROTEIN G"/>
    <property type="match status" value="1"/>
</dbReference>
<proteinExistence type="predicted"/>
<dbReference type="Pfam" id="PF16732">
    <property type="entry name" value="ComP_DUS"/>
    <property type="match status" value="1"/>
</dbReference>
<evidence type="ECO:0000313" key="2">
    <source>
        <dbReference type="EMBL" id="MBB1088043.1"/>
    </source>
</evidence>
<comment type="caution">
    <text evidence="2">The sequence shown here is derived from an EMBL/GenBank/DDBJ whole genome shotgun (WGS) entry which is preliminary data.</text>
</comment>
<dbReference type="PANTHER" id="PTHR30093:SF47">
    <property type="entry name" value="TYPE IV PILUS NON-CORE MINOR PILIN PILE"/>
    <property type="match status" value="1"/>
</dbReference>
<dbReference type="NCBIfam" id="TIGR02532">
    <property type="entry name" value="IV_pilin_GFxxxE"/>
    <property type="match status" value="1"/>
</dbReference>
<protein>
    <submittedName>
        <fullName evidence="2">Type IV pilin protein</fullName>
    </submittedName>
</protein>
<dbReference type="InterPro" id="IPR045584">
    <property type="entry name" value="Pilin-like"/>
</dbReference>
<sequence>MSSTVSRVVTGTARGGRPARVSGFTLVELMIVVLVIAVLMGIAYPSYQNHTIKTRRATAAACVLEASQFMERFYTTNLRYDQNQAGVAVALPQTQCMTDLAGHYAVQLAATTATTYSVSAVPQGRQASLDTKCGTLGLNQAGAKSVSVSGTSVAECW</sequence>
<dbReference type="InterPro" id="IPR031982">
    <property type="entry name" value="PilE-like"/>
</dbReference>
<organism evidence="2 3">
    <name type="scientific">Marilutibacter penaei</name>
    <dbReference type="NCBI Taxonomy" id="2759900"/>
    <lineage>
        <taxon>Bacteria</taxon>
        <taxon>Pseudomonadati</taxon>
        <taxon>Pseudomonadota</taxon>
        <taxon>Gammaproteobacteria</taxon>
        <taxon>Lysobacterales</taxon>
        <taxon>Lysobacteraceae</taxon>
        <taxon>Marilutibacter</taxon>
    </lineage>
</organism>
<keyword evidence="1" id="KW-0812">Transmembrane</keyword>
<dbReference type="EMBL" id="JACHTE010000004">
    <property type="protein sequence ID" value="MBB1088043.1"/>
    <property type="molecule type" value="Genomic_DNA"/>
</dbReference>
<dbReference type="SUPFAM" id="SSF54523">
    <property type="entry name" value="Pili subunits"/>
    <property type="match status" value="1"/>
</dbReference>
<dbReference type="GO" id="GO:0043683">
    <property type="term" value="P:type IV pilus assembly"/>
    <property type="evidence" value="ECO:0007669"/>
    <property type="project" value="InterPro"/>
</dbReference>
<keyword evidence="3" id="KW-1185">Reference proteome</keyword>
<dbReference type="Pfam" id="PF07963">
    <property type="entry name" value="N_methyl"/>
    <property type="match status" value="1"/>
</dbReference>
<accession>A0A7W3U319</accession>
<name>A0A7W3U319_9GAMM</name>
<dbReference type="Proteomes" id="UP000552587">
    <property type="component" value="Unassembled WGS sequence"/>
</dbReference>
<evidence type="ECO:0000256" key="1">
    <source>
        <dbReference type="SAM" id="Phobius"/>
    </source>
</evidence>